<dbReference type="InterPro" id="IPR001789">
    <property type="entry name" value="Sig_transdc_resp-reg_receiver"/>
</dbReference>
<dbReference type="EC" id="2.7.13.3" evidence="2"/>
<evidence type="ECO:0000313" key="10">
    <source>
        <dbReference type="EMBL" id="RRB12290.1"/>
    </source>
</evidence>
<feature type="coiled-coil region" evidence="7">
    <location>
        <begin position="117"/>
        <end position="147"/>
    </location>
</feature>
<dbReference type="GO" id="GO:0000155">
    <property type="term" value="F:phosphorelay sensor kinase activity"/>
    <property type="evidence" value="ECO:0007669"/>
    <property type="project" value="InterPro"/>
</dbReference>
<dbReference type="SMART" id="SM00388">
    <property type="entry name" value="HisKA"/>
    <property type="match status" value="1"/>
</dbReference>
<keyword evidence="11" id="KW-1185">Reference proteome</keyword>
<protein>
    <recommendedName>
        <fullName evidence="2">histidine kinase</fullName>
        <ecNumber evidence="2">2.7.13.3</ecNumber>
    </recommendedName>
</protein>
<dbReference type="InterPro" id="IPR011006">
    <property type="entry name" value="CheY-like_superfamily"/>
</dbReference>
<dbReference type="SMART" id="SM00448">
    <property type="entry name" value="REC"/>
    <property type="match status" value="1"/>
</dbReference>
<dbReference type="InterPro" id="IPR004358">
    <property type="entry name" value="Sig_transdc_His_kin-like_C"/>
</dbReference>
<dbReference type="PROSITE" id="PS50109">
    <property type="entry name" value="HIS_KIN"/>
    <property type="match status" value="1"/>
</dbReference>
<feature type="modified residue" description="4-aspartylphosphate" evidence="6">
    <location>
        <position position="50"/>
    </location>
</feature>
<dbReference type="OrthoDB" id="9766459at2"/>
<dbReference type="Gene3D" id="3.30.450.20">
    <property type="entry name" value="PAS domain"/>
    <property type="match status" value="1"/>
</dbReference>
<comment type="catalytic activity">
    <reaction evidence="1">
        <text>ATP + protein L-histidine = ADP + protein N-phospho-L-histidine.</text>
        <dbReference type="EC" id="2.7.13.3"/>
    </reaction>
</comment>
<feature type="domain" description="Histidine kinase" evidence="8">
    <location>
        <begin position="296"/>
        <end position="520"/>
    </location>
</feature>
<reference evidence="10 11" key="1">
    <citation type="submission" date="2018-11" db="EMBL/GenBank/DDBJ databases">
        <authorList>
            <person name="Zhou Z."/>
            <person name="Wang G."/>
        </authorList>
    </citation>
    <scope>NUCLEOTIDE SEQUENCE [LARGE SCALE GENOMIC DNA]</scope>
    <source>
        <strain evidence="10 11">KCTC42998</strain>
    </source>
</reference>
<keyword evidence="4" id="KW-0808">Transferase</keyword>
<proteinExistence type="predicted"/>
<dbReference type="PROSITE" id="PS50110">
    <property type="entry name" value="RESPONSE_REGULATORY"/>
    <property type="match status" value="1"/>
</dbReference>
<organism evidence="10 11">
    <name type="scientific">Larkinella knui</name>
    <dbReference type="NCBI Taxonomy" id="2025310"/>
    <lineage>
        <taxon>Bacteria</taxon>
        <taxon>Pseudomonadati</taxon>
        <taxon>Bacteroidota</taxon>
        <taxon>Cytophagia</taxon>
        <taxon>Cytophagales</taxon>
        <taxon>Spirosomataceae</taxon>
        <taxon>Larkinella</taxon>
    </lineage>
</organism>
<evidence type="ECO:0000256" key="2">
    <source>
        <dbReference type="ARBA" id="ARBA00012438"/>
    </source>
</evidence>
<dbReference type="EMBL" id="RQJP01000004">
    <property type="protein sequence ID" value="RRB12290.1"/>
    <property type="molecule type" value="Genomic_DNA"/>
</dbReference>
<dbReference type="Gene3D" id="3.30.565.10">
    <property type="entry name" value="Histidine kinase-like ATPase, C-terminal domain"/>
    <property type="match status" value="1"/>
</dbReference>
<dbReference type="SUPFAM" id="SSF55874">
    <property type="entry name" value="ATPase domain of HSP90 chaperone/DNA topoisomerase II/histidine kinase"/>
    <property type="match status" value="1"/>
</dbReference>
<keyword evidence="3 6" id="KW-0597">Phosphoprotein</keyword>
<dbReference type="RefSeq" id="WP_124908244.1">
    <property type="nucleotide sequence ID" value="NZ_RQJP01000004.1"/>
</dbReference>
<dbReference type="Pfam" id="PF00072">
    <property type="entry name" value="Response_reg"/>
    <property type="match status" value="1"/>
</dbReference>
<dbReference type="InterPro" id="IPR052162">
    <property type="entry name" value="Sensor_kinase/Photoreceptor"/>
</dbReference>
<keyword evidence="7" id="KW-0175">Coiled coil</keyword>
<dbReference type="Proteomes" id="UP000274271">
    <property type="component" value="Unassembled WGS sequence"/>
</dbReference>
<gene>
    <name evidence="10" type="ORF">EHT87_18975</name>
</gene>
<dbReference type="Gene3D" id="3.40.50.2300">
    <property type="match status" value="1"/>
</dbReference>
<dbReference type="InterPro" id="IPR003661">
    <property type="entry name" value="HisK_dim/P_dom"/>
</dbReference>
<sequence>MILIVDDRPENILPLKKILELHSFSVDSAESGEEALKKVLKTNYAVIILDVQMPGMDGFEVANAIAGFSKAKDTCIIFLSAVNTEKKFITKGYTSGGVDYLTKPVDPDILVLKVKTLHRLYQQQQELRETQKSLQKEIEVRKQAQEEIAGRMEELQSVLASLPQMAFTVAADGRIEYVNEHWFRYSTEPATFPETHPHDDICDEWKTYFANGIELTRELRLKELATGDYRYHLLRILPIKQHGITVRWVGTFTDIHPQKMAAELLEKKVESRTKELLVKNIELERSNHELQQFTWVVSHDLKEPLRKIQILNDLIKERYLAGNSEAISYLDRSINSSARMSSLINDLLLYSQLSTPAQFQPTNLNELLNEILSDFDDVITKKKAVITVDPLPVIDTIPGRIRQVFQNLISNALKFSKKDIPPVINIRAELIEEKEIDSPPSIHGEFCRIVVSDNGIGFDEKFMDRIFVIFQRLIGRTSYEGTGIGLAIAKKNMDKHHGIISAKSQVNEGSHFILILPVHQVNELEDSVQ</sequence>
<keyword evidence="5" id="KW-0418">Kinase</keyword>
<evidence type="ECO:0000259" key="8">
    <source>
        <dbReference type="PROSITE" id="PS50109"/>
    </source>
</evidence>
<dbReference type="AlphaFoldDB" id="A0A3P1CGC7"/>
<evidence type="ECO:0000256" key="4">
    <source>
        <dbReference type="ARBA" id="ARBA00022679"/>
    </source>
</evidence>
<dbReference type="SMART" id="SM00387">
    <property type="entry name" value="HATPase_c"/>
    <property type="match status" value="1"/>
</dbReference>
<dbReference type="PANTHER" id="PTHR43304:SF1">
    <property type="entry name" value="PAC DOMAIN-CONTAINING PROTEIN"/>
    <property type="match status" value="1"/>
</dbReference>
<dbReference type="SUPFAM" id="SSF52172">
    <property type="entry name" value="CheY-like"/>
    <property type="match status" value="1"/>
</dbReference>
<evidence type="ECO:0000256" key="1">
    <source>
        <dbReference type="ARBA" id="ARBA00000085"/>
    </source>
</evidence>
<dbReference type="Pfam" id="PF02518">
    <property type="entry name" value="HATPase_c"/>
    <property type="match status" value="1"/>
</dbReference>
<dbReference type="Pfam" id="PF00512">
    <property type="entry name" value="HisKA"/>
    <property type="match status" value="1"/>
</dbReference>
<comment type="caution">
    <text evidence="10">The sequence shown here is derived from an EMBL/GenBank/DDBJ whole genome shotgun (WGS) entry which is preliminary data.</text>
</comment>
<evidence type="ECO:0000313" key="11">
    <source>
        <dbReference type="Proteomes" id="UP000274271"/>
    </source>
</evidence>
<dbReference type="CDD" id="cd00082">
    <property type="entry name" value="HisKA"/>
    <property type="match status" value="1"/>
</dbReference>
<evidence type="ECO:0000259" key="9">
    <source>
        <dbReference type="PROSITE" id="PS50110"/>
    </source>
</evidence>
<dbReference type="PRINTS" id="PR00344">
    <property type="entry name" value="BCTRLSENSOR"/>
</dbReference>
<dbReference type="InterPro" id="IPR003594">
    <property type="entry name" value="HATPase_dom"/>
</dbReference>
<evidence type="ECO:0000256" key="7">
    <source>
        <dbReference type="SAM" id="Coils"/>
    </source>
</evidence>
<dbReference type="SUPFAM" id="SSF47384">
    <property type="entry name" value="Homodimeric domain of signal transducing histidine kinase"/>
    <property type="match status" value="1"/>
</dbReference>
<dbReference type="SUPFAM" id="SSF55785">
    <property type="entry name" value="PYP-like sensor domain (PAS domain)"/>
    <property type="match status" value="1"/>
</dbReference>
<evidence type="ECO:0000256" key="6">
    <source>
        <dbReference type="PROSITE-ProRule" id="PRU00169"/>
    </source>
</evidence>
<dbReference type="InterPro" id="IPR035965">
    <property type="entry name" value="PAS-like_dom_sf"/>
</dbReference>
<dbReference type="PANTHER" id="PTHR43304">
    <property type="entry name" value="PHYTOCHROME-LIKE PROTEIN CPH1"/>
    <property type="match status" value="1"/>
</dbReference>
<evidence type="ECO:0000256" key="3">
    <source>
        <dbReference type="ARBA" id="ARBA00022553"/>
    </source>
</evidence>
<name>A0A3P1CGC7_9BACT</name>
<dbReference type="InterPro" id="IPR005467">
    <property type="entry name" value="His_kinase_dom"/>
</dbReference>
<dbReference type="InterPro" id="IPR036097">
    <property type="entry name" value="HisK_dim/P_sf"/>
</dbReference>
<evidence type="ECO:0000256" key="5">
    <source>
        <dbReference type="ARBA" id="ARBA00022777"/>
    </source>
</evidence>
<dbReference type="InterPro" id="IPR036890">
    <property type="entry name" value="HATPase_C_sf"/>
</dbReference>
<dbReference type="Gene3D" id="1.10.287.130">
    <property type="match status" value="1"/>
</dbReference>
<accession>A0A3P1CGC7</accession>
<feature type="domain" description="Response regulatory" evidence="9">
    <location>
        <begin position="1"/>
        <end position="118"/>
    </location>
</feature>